<protein>
    <submittedName>
        <fullName evidence="5">Uncharacterized protein</fullName>
    </submittedName>
</protein>
<feature type="region of interest" description="Disordered" evidence="4">
    <location>
        <begin position="235"/>
        <end position="260"/>
    </location>
</feature>
<reference evidence="5 6" key="1">
    <citation type="journal article" date="2017" name="Genome Biol. Evol.">
        <title>Phytophthora megakarya and P. palmivora, closely related causal agents of cacao black pod rot, underwent increases in genome sizes and gene numbers by different mechanisms.</title>
        <authorList>
            <person name="Ali S.S."/>
            <person name="Shao J."/>
            <person name="Lary D.J."/>
            <person name="Kronmiller B."/>
            <person name="Shen D."/>
            <person name="Strem M.D."/>
            <person name="Amoako-Attah I."/>
            <person name="Akrofi A.Y."/>
            <person name="Begoude B.A."/>
            <person name="Ten Hoopen G.M."/>
            <person name="Coulibaly K."/>
            <person name="Kebe B.I."/>
            <person name="Melnick R.L."/>
            <person name="Guiltinan M.J."/>
            <person name="Tyler B.M."/>
            <person name="Meinhardt L.W."/>
            <person name="Bailey B.A."/>
        </authorList>
    </citation>
    <scope>NUCLEOTIDE SEQUENCE [LARGE SCALE GENOMIC DNA]</scope>
    <source>
        <strain evidence="6">sbr112.9</strain>
    </source>
</reference>
<dbReference type="AlphaFoldDB" id="A0A2P4YBT9"/>
<feature type="region of interest" description="Disordered" evidence="4">
    <location>
        <begin position="193"/>
        <end position="219"/>
    </location>
</feature>
<keyword evidence="1" id="KW-0677">Repeat</keyword>
<dbReference type="Pfam" id="PF12796">
    <property type="entry name" value="Ank_2"/>
    <property type="match status" value="1"/>
</dbReference>
<dbReference type="EMBL" id="NCKW01003921">
    <property type="protein sequence ID" value="POM75284.1"/>
    <property type="molecule type" value="Genomic_DNA"/>
</dbReference>
<feature type="compositionally biased region" description="Acidic residues" evidence="4">
    <location>
        <begin position="514"/>
        <end position="523"/>
    </location>
</feature>
<comment type="caution">
    <text evidence="5">The sequence shown here is derived from an EMBL/GenBank/DDBJ whole genome shotgun (WGS) entry which is preliminary data.</text>
</comment>
<evidence type="ECO:0000256" key="1">
    <source>
        <dbReference type="ARBA" id="ARBA00022737"/>
    </source>
</evidence>
<sequence>MSSTLAASAEELKKEQKLHADTQNLLAVRELELDASRVSHRALSSRCELLESIARNAQEKLGRERLEHTRYEESVQEKLHASLQENANVIESCRQLQARWTVQHQQQHYDRRLGRRDSQGFYEISEDLAQLSSVQEPIGDNYHLLETEGSTSIGSGNQSRERASSDYQQQQQQGQYDGYRHSYEYQYENVPEAIDAPPPLLNDPDEAPTDKDTLTPPISPSRVGAVWNQFFENVGHGNESRDQTDPKSYDPSSFQAGQPALTYPSSSLVFDAVRKNELRKLQDILLRGVSPNQRDVAEKGTPLHLACELGDIDSVMLLGEFAADLEARDEAGNTPLLAACFQGNFECVKFLLQSAVSLRAVNENGDSALHLAAWDGSIQCVMILLEYGIDPMTTNRFGLTALGNMKTRSPMRHKFDDMPEDHPMRRTLVVLEEAERQKLQIIEDKSTSTEDANEHQVPTPKKETSSTPPKRGSWTQWLLGFRGSHPDERPHVKSEQEQQKSEAGDANTSTTVTEDNDRDSDEVDDLLTYEESRLMLAETRYEPLTPPPEIEEALRRAKANQLGVYLQLLHFQSDKIPSPSNYHQAFEIRQNLIHHHLPPRFEHDTSTLLTLRNHRTLLLFLNVVRVAHTK</sequence>
<proteinExistence type="predicted"/>
<dbReference type="Gene3D" id="1.25.40.20">
    <property type="entry name" value="Ankyrin repeat-containing domain"/>
    <property type="match status" value="2"/>
</dbReference>
<feature type="compositionally biased region" description="Polar residues" evidence="4">
    <location>
        <begin position="148"/>
        <end position="158"/>
    </location>
</feature>
<keyword evidence="2 3" id="KW-0040">ANK repeat</keyword>
<dbReference type="Proteomes" id="UP000237271">
    <property type="component" value="Unassembled WGS sequence"/>
</dbReference>
<dbReference type="InterPro" id="IPR036770">
    <property type="entry name" value="Ankyrin_rpt-contain_sf"/>
</dbReference>
<name>A0A2P4YBT9_9STRA</name>
<gene>
    <name evidence="5" type="ORF">PHPALM_7631</name>
</gene>
<evidence type="ECO:0000256" key="4">
    <source>
        <dbReference type="SAM" id="MobiDB-lite"/>
    </source>
</evidence>
<dbReference type="SUPFAM" id="SSF48403">
    <property type="entry name" value="Ankyrin repeat"/>
    <property type="match status" value="1"/>
</dbReference>
<feature type="compositionally biased region" description="Low complexity" evidence="4">
    <location>
        <begin position="166"/>
        <end position="176"/>
    </location>
</feature>
<dbReference type="SMART" id="SM00248">
    <property type="entry name" value="ANK"/>
    <property type="match status" value="3"/>
</dbReference>
<evidence type="ECO:0000256" key="3">
    <source>
        <dbReference type="PROSITE-ProRule" id="PRU00023"/>
    </source>
</evidence>
<dbReference type="PANTHER" id="PTHR24171">
    <property type="entry name" value="ANKYRIN REPEAT DOMAIN-CONTAINING PROTEIN 39-RELATED"/>
    <property type="match status" value="1"/>
</dbReference>
<feature type="repeat" description="ANK" evidence="3">
    <location>
        <begin position="298"/>
        <end position="330"/>
    </location>
</feature>
<feature type="compositionally biased region" description="Basic and acidic residues" evidence="4">
    <location>
        <begin position="484"/>
        <end position="503"/>
    </location>
</feature>
<feature type="repeat" description="ANK" evidence="3">
    <location>
        <begin position="331"/>
        <end position="363"/>
    </location>
</feature>
<feature type="compositionally biased region" description="Basic and acidic residues" evidence="4">
    <location>
        <begin position="441"/>
        <end position="464"/>
    </location>
</feature>
<organism evidence="5 6">
    <name type="scientific">Phytophthora palmivora</name>
    <dbReference type="NCBI Taxonomy" id="4796"/>
    <lineage>
        <taxon>Eukaryota</taxon>
        <taxon>Sar</taxon>
        <taxon>Stramenopiles</taxon>
        <taxon>Oomycota</taxon>
        <taxon>Peronosporomycetes</taxon>
        <taxon>Peronosporales</taxon>
        <taxon>Peronosporaceae</taxon>
        <taxon>Phytophthora</taxon>
    </lineage>
</organism>
<evidence type="ECO:0000313" key="5">
    <source>
        <dbReference type="EMBL" id="POM75284.1"/>
    </source>
</evidence>
<dbReference type="PROSITE" id="PS50297">
    <property type="entry name" value="ANK_REP_REGION"/>
    <property type="match status" value="3"/>
</dbReference>
<dbReference type="InterPro" id="IPR002110">
    <property type="entry name" value="Ankyrin_rpt"/>
</dbReference>
<dbReference type="PROSITE" id="PS50088">
    <property type="entry name" value="ANK_REPEAT"/>
    <property type="match status" value="3"/>
</dbReference>
<evidence type="ECO:0000313" key="6">
    <source>
        <dbReference type="Proteomes" id="UP000237271"/>
    </source>
</evidence>
<keyword evidence="6" id="KW-1185">Reference proteome</keyword>
<feature type="region of interest" description="Disordered" evidence="4">
    <location>
        <begin position="441"/>
        <end position="523"/>
    </location>
</feature>
<evidence type="ECO:0000256" key="2">
    <source>
        <dbReference type="ARBA" id="ARBA00023043"/>
    </source>
</evidence>
<feature type="region of interest" description="Disordered" evidence="4">
    <location>
        <begin position="147"/>
        <end position="176"/>
    </location>
</feature>
<accession>A0A2P4YBT9</accession>
<feature type="repeat" description="ANK" evidence="3">
    <location>
        <begin position="364"/>
        <end position="396"/>
    </location>
</feature>
<feature type="compositionally biased region" description="Basic and acidic residues" evidence="4">
    <location>
        <begin position="238"/>
        <end position="248"/>
    </location>
</feature>
<dbReference type="OrthoDB" id="194358at2759"/>